<name>A0A8T0VM61_PANVG</name>
<dbReference type="AlphaFoldDB" id="A0A8T0VM61"/>
<dbReference type="Proteomes" id="UP000823388">
    <property type="component" value="Chromosome 2N"/>
</dbReference>
<protein>
    <submittedName>
        <fullName evidence="2">Uncharacterized protein</fullName>
    </submittedName>
</protein>
<feature type="compositionally biased region" description="Low complexity" evidence="1">
    <location>
        <begin position="97"/>
        <end position="106"/>
    </location>
</feature>
<organism evidence="2 3">
    <name type="scientific">Panicum virgatum</name>
    <name type="common">Blackwell switchgrass</name>
    <dbReference type="NCBI Taxonomy" id="38727"/>
    <lineage>
        <taxon>Eukaryota</taxon>
        <taxon>Viridiplantae</taxon>
        <taxon>Streptophyta</taxon>
        <taxon>Embryophyta</taxon>
        <taxon>Tracheophyta</taxon>
        <taxon>Spermatophyta</taxon>
        <taxon>Magnoliopsida</taxon>
        <taxon>Liliopsida</taxon>
        <taxon>Poales</taxon>
        <taxon>Poaceae</taxon>
        <taxon>PACMAD clade</taxon>
        <taxon>Panicoideae</taxon>
        <taxon>Panicodae</taxon>
        <taxon>Paniceae</taxon>
        <taxon>Panicinae</taxon>
        <taxon>Panicum</taxon>
        <taxon>Panicum sect. Hiantes</taxon>
    </lineage>
</organism>
<dbReference type="EMBL" id="CM029040">
    <property type="protein sequence ID" value="KAG2635507.1"/>
    <property type="molecule type" value="Genomic_DNA"/>
</dbReference>
<comment type="caution">
    <text evidence="2">The sequence shown here is derived from an EMBL/GenBank/DDBJ whole genome shotgun (WGS) entry which is preliminary data.</text>
</comment>
<evidence type="ECO:0000256" key="1">
    <source>
        <dbReference type="SAM" id="MobiDB-lite"/>
    </source>
</evidence>
<gene>
    <name evidence="2" type="ORF">PVAP13_2NG360300</name>
</gene>
<proteinExistence type="predicted"/>
<evidence type="ECO:0000313" key="2">
    <source>
        <dbReference type="EMBL" id="KAG2635507.1"/>
    </source>
</evidence>
<accession>A0A8T0VM61</accession>
<feature type="region of interest" description="Disordered" evidence="1">
    <location>
        <begin position="56"/>
        <end position="106"/>
    </location>
</feature>
<keyword evidence="3" id="KW-1185">Reference proteome</keyword>
<evidence type="ECO:0000313" key="3">
    <source>
        <dbReference type="Proteomes" id="UP000823388"/>
    </source>
</evidence>
<reference evidence="2" key="1">
    <citation type="submission" date="2020-05" db="EMBL/GenBank/DDBJ databases">
        <title>WGS assembly of Panicum virgatum.</title>
        <authorList>
            <person name="Lovell J.T."/>
            <person name="Jenkins J."/>
            <person name="Shu S."/>
            <person name="Juenger T.E."/>
            <person name="Schmutz J."/>
        </authorList>
    </citation>
    <scope>NUCLEOTIDE SEQUENCE</scope>
    <source>
        <strain evidence="2">AP13</strain>
    </source>
</reference>
<feature type="region of interest" description="Disordered" evidence="1">
    <location>
        <begin position="149"/>
        <end position="218"/>
    </location>
</feature>
<feature type="region of interest" description="Disordered" evidence="1">
    <location>
        <begin position="232"/>
        <end position="258"/>
    </location>
</feature>
<sequence length="258" mass="26405">MFANVFAPRGAAGSRVDDAVCQPAIIALESRSEALTAQLSCFVSSLHKFQNTCTGAPSLPRKRIETPRLVASSNRPLPSGHLRHPLSGHRRRGGRPGASSSPAPSITGGGGALLLLECGTADLRSPFPLSATVVELACAPAVGGAVGAGGAAEQWPYPRRDPPLSHGGGQILPRGGASSLPELAGGQLSADPRLSSLLRPGGAPSRAAGPVAAPQPRPAACLQDTKEKMGIRRASPHVVGPPVASALHDAKRRSMRRP</sequence>
<feature type="compositionally biased region" description="Basic residues" evidence="1">
    <location>
        <begin position="81"/>
        <end position="94"/>
    </location>
</feature>